<name>A0ABU7R7P0_9ACTN</name>
<dbReference type="InterPro" id="IPR002912">
    <property type="entry name" value="ACT_dom"/>
</dbReference>
<keyword evidence="3" id="KW-1185">Reference proteome</keyword>
<dbReference type="EMBL" id="JAZGJQ010000001">
    <property type="protein sequence ID" value="MEE6146619.1"/>
    <property type="molecule type" value="Genomic_DNA"/>
</dbReference>
<dbReference type="PANTHER" id="PTHR40099">
    <property type="entry name" value="ACETOLACTATE SYNTHASE, SMALL SUBUNIT"/>
    <property type="match status" value="1"/>
</dbReference>
<dbReference type="PROSITE" id="PS51671">
    <property type="entry name" value="ACT"/>
    <property type="match status" value="1"/>
</dbReference>
<feature type="domain" description="ACT" evidence="1">
    <location>
        <begin position="70"/>
        <end position="142"/>
    </location>
</feature>
<gene>
    <name evidence="2" type="ORF">VXJ25_01210</name>
</gene>
<dbReference type="InterPro" id="IPR045865">
    <property type="entry name" value="ACT-like_dom_sf"/>
</dbReference>
<dbReference type="SUPFAM" id="SSF55021">
    <property type="entry name" value="ACT-like"/>
    <property type="match status" value="2"/>
</dbReference>
<accession>A0ABU7R7P0</accession>
<protein>
    <recommendedName>
        <fullName evidence="1">ACT domain-containing protein</fullName>
    </recommendedName>
</protein>
<comment type="caution">
    <text evidence="2">The sequence shown here is derived from an EMBL/GenBank/DDBJ whole genome shotgun (WGS) entry which is preliminary data.</text>
</comment>
<organism evidence="2 3">
    <name type="scientific">Olsenella absiana</name>
    <dbReference type="NCBI Taxonomy" id="3115222"/>
    <lineage>
        <taxon>Bacteria</taxon>
        <taxon>Bacillati</taxon>
        <taxon>Actinomycetota</taxon>
        <taxon>Coriobacteriia</taxon>
        <taxon>Coriobacteriales</taxon>
        <taxon>Atopobiaceae</taxon>
        <taxon>Olsenella</taxon>
    </lineage>
</organism>
<evidence type="ECO:0000313" key="2">
    <source>
        <dbReference type="EMBL" id="MEE6146619.1"/>
    </source>
</evidence>
<evidence type="ECO:0000259" key="1">
    <source>
        <dbReference type="PROSITE" id="PS51671"/>
    </source>
</evidence>
<sequence length="142" mass="15112">MIDQLTVLLENSEGRLAKLARSIAEAGINMQALTIADTADYGVVRIICSDALGAKRALEAEGYSAMVTKVSAIQIPNRPGGLADLLEVLDDLDIPVEYGYCFSAKDDLAVDVLKIKLPAEASKATFALEGAGFKVLRQEDLA</sequence>
<dbReference type="Proteomes" id="UP001332931">
    <property type="component" value="Unassembled WGS sequence"/>
</dbReference>
<dbReference type="PANTHER" id="PTHR40099:SF1">
    <property type="entry name" value="ACETOLACTATE SYNTHASE, SMALL SUBUNIT"/>
    <property type="match status" value="1"/>
</dbReference>
<reference evidence="2 3" key="1">
    <citation type="submission" date="2024-01" db="EMBL/GenBank/DDBJ databases">
        <title>Description of Olsenella sp. nov., isolated from pig feces.</title>
        <authorList>
            <person name="Chang Y.-H."/>
        </authorList>
    </citation>
    <scope>NUCLEOTIDE SEQUENCE [LARGE SCALE GENOMIC DNA]</scope>
    <source>
        <strain evidence="2 3">YH-ols2223</strain>
    </source>
</reference>
<dbReference type="Pfam" id="PF19571">
    <property type="entry name" value="ACT_8"/>
    <property type="match status" value="1"/>
</dbReference>
<evidence type="ECO:0000313" key="3">
    <source>
        <dbReference type="Proteomes" id="UP001332931"/>
    </source>
</evidence>
<proteinExistence type="predicted"/>
<dbReference type="InterPro" id="IPR045739">
    <property type="entry name" value="ACT_dom_pair"/>
</dbReference>
<dbReference type="Gene3D" id="3.30.2130.10">
    <property type="entry name" value="VC0802-like"/>
    <property type="match status" value="1"/>
</dbReference>
<dbReference type="RefSeq" id="WP_330957382.1">
    <property type="nucleotide sequence ID" value="NZ_JAZGJQ010000001.1"/>
</dbReference>